<organism evidence="6 7">
    <name type="scientific">Dactylosporangium salmoneum</name>
    <dbReference type="NCBI Taxonomy" id="53361"/>
    <lineage>
        <taxon>Bacteria</taxon>
        <taxon>Bacillati</taxon>
        <taxon>Actinomycetota</taxon>
        <taxon>Actinomycetes</taxon>
        <taxon>Micromonosporales</taxon>
        <taxon>Micromonosporaceae</taxon>
        <taxon>Dactylosporangium</taxon>
    </lineage>
</organism>
<comment type="caution">
    <text evidence="6">The sequence shown here is derived from an EMBL/GenBank/DDBJ whole genome shotgun (WGS) entry which is preliminary data.</text>
</comment>
<evidence type="ECO:0000259" key="5">
    <source>
        <dbReference type="SMART" id="SM00822"/>
    </source>
</evidence>
<dbReference type="EMBL" id="BAAARV010000012">
    <property type="protein sequence ID" value="GAA2333436.1"/>
    <property type="molecule type" value="Genomic_DNA"/>
</dbReference>
<keyword evidence="4" id="KW-0812">Transmembrane</keyword>
<dbReference type="InterPro" id="IPR036291">
    <property type="entry name" value="NAD(P)-bd_dom_sf"/>
</dbReference>
<evidence type="ECO:0000313" key="6">
    <source>
        <dbReference type="EMBL" id="GAA2333436.1"/>
    </source>
</evidence>
<dbReference type="NCBIfam" id="NF005495">
    <property type="entry name" value="PRK07109.1"/>
    <property type="match status" value="1"/>
</dbReference>
<keyword evidence="4" id="KW-1133">Transmembrane helix</keyword>
<dbReference type="PRINTS" id="PR00081">
    <property type="entry name" value="GDHRDH"/>
</dbReference>
<accession>A0ABP5SKW0</accession>
<dbReference type="Gene3D" id="3.40.50.720">
    <property type="entry name" value="NAD(P)-binding Rossmann-like Domain"/>
    <property type="match status" value="1"/>
</dbReference>
<gene>
    <name evidence="6" type="ORF">GCM10010170_012660</name>
</gene>
<dbReference type="Pfam" id="PF00106">
    <property type="entry name" value="adh_short"/>
    <property type="match status" value="1"/>
</dbReference>
<dbReference type="Proteomes" id="UP001501444">
    <property type="component" value="Unassembled WGS sequence"/>
</dbReference>
<protein>
    <submittedName>
        <fullName evidence="6">SDR family oxidoreductase</fullName>
    </submittedName>
</protein>
<dbReference type="InterPro" id="IPR057326">
    <property type="entry name" value="KR_dom"/>
</dbReference>
<name>A0ABP5SKW0_9ACTN</name>
<feature type="domain" description="Ketoreductase" evidence="5">
    <location>
        <begin position="7"/>
        <end position="188"/>
    </location>
</feature>
<dbReference type="InterPro" id="IPR002347">
    <property type="entry name" value="SDR_fam"/>
</dbReference>
<reference evidence="7" key="1">
    <citation type="journal article" date="2019" name="Int. J. Syst. Evol. Microbiol.">
        <title>The Global Catalogue of Microorganisms (GCM) 10K type strain sequencing project: providing services to taxonomists for standard genome sequencing and annotation.</title>
        <authorList>
            <consortium name="The Broad Institute Genomics Platform"/>
            <consortium name="The Broad Institute Genome Sequencing Center for Infectious Disease"/>
            <person name="Wu L."/>
            <person name="Ma J."/>
        </authorList>
    </citation>
    <scope>NUCLEOTIDE SEQUENCE [LARGE SCALE GENOMIC DNA]</scope>
    <source>
        <strain evidence="7">JCM 3272</strain>
    </source>
</reference>
<dbReference type="PRINTS" id="PR00080">
    <property type="entry name" value="SDRFAMILY"/>
</dbReference>
<feature type="transmembrane region" description="Helical" evidence="4">
    <location>
        <begin position="314"/>
        <end position="333"/>
    </location>
</feature>
<keyword evidence="2" id="KW-0560">Oxidoreductase</keyword>
<dbReference type="SUPFAM" id="SSF51735">
    <property type="entry name" value="NAD(P)-binding Rossmann-fold domains"/>
    <property type="match status" value="1"/>
</dbReference>
<dbReference type="PANTHER" id="PTHR44196:SF1">
    <property type="entry name" value="DEHYDROGENASE_REDUCTASE SDR FAMILY MEMBER 7B"/>
    <property type="match status" value="1"/>
</dbReference>
<evidence type="ECO:0000256" key="1">
    <source>
        <dbReference type="ARBA" id="ARBA00006484"/>
    </source>
</evidence>
<dbReference type="RefSeq" id="WP_344611283.1">
    <property type="nucleotide sequence ID" value="NZ_BAAARV010000012.1"/>
</dbReference>
<evidence type="ECO:0000313" key="7">
    <source>
        <dbReference type="Proteomes" id="UP001501444"/>
    </source>
</evidence>
<evidence type="ECO:0000256" key="2">
    <source>
        <dbReference type="ARBA" id="ARBA00023002"/>
    </source>
</evidence>
<keyword evidence="7" id="KW-1185">Reference proteome</keyword>
<sequence>MTTNGRRVAVVTGGSAGVGRAVVRELANHGWDVAVLARGEAGLRGAVEDVTQAGGRGLAIRADVADLGQVEAAADRAESELGPVDLWVNVAFTGSLSYFWDTDPDVYRRTTEVTYLGQVHGTRAALARMRPRDRGVIVQVGSALGFRGIPLQAAYCGAKHAVKGFTESVRTELEHSGSAVQLCMVQLPGVNSVQFDWNDNEFDRHPRPVPPIFQPEVPARAVRFLADHPRRNLWVGFSTAYTILGNRIAPKFVDWYLARTGVRGQLTDEPGPRYGSNVFTPRDADVDRGAHGMFDHESHGGDPWSWTSMHRRSLVAAALGAAAAGVFVALRLVSGDRCRGPDA</sequence>
<comment type="similarity">
    <text evidence="1 3">Belongs to the short-chain dehydrogenases/reductases (SDR) family.</text>
</comment>
<proteinExistence type="inferred from homology"/>
<evidence type="ECO:0000256" key="4">
    <source>
        <dbReference type="SAM" id="Phobius"/>
    </source>
</evidence>
<dbReference type="PANTHER" id="PTHR44196">
    <property type="entry name" value="DEHYDROGENASE/REDUCTASE SDR FAMILY MEMBER 7B"/>
    <property type="match status" value="1"/>
</dbReference>
<evidence type="ECO:0000256" key="3">
    <source>
        <dbReference type="RuleBase" id="RU000363"/>
    </source>
</evidence>
<keyword evidence="4" id="KW-0472">Membrane</keyword>
<dbReference type="InterPro" id="IPR020904">
    <property type="entry name" value="Sc_DH/Rdtase_CS"/>
</dbReference>
<dbReference type="PROSITE" id="PS00061">
    <property type="entry name" value="ADH_SHORT"/>
    <property type="match status" value="1"/>
</dbReference>
<dbReference type="SMART" id="SM00822">
    <property type="entry name" value="PKS_KR"/>
    <property type="match status" value="1"/>
</dbReference>